<dbReference type="Pfam" id="PF07992">
    <property type="entry name" value="Pyr_redox_2"/>
    <property type="match status" value="1"/>
</dbReference>
<feature type="binding site" evidence="14">
    <location>
        <position position="122"/>
    </location>
    <ligand>
        <name>FAD</name>
        <dbReference type="ChEBI" id="CHEBI:57692"/>
    </ligand>
</feature>
<dbReference type="OrthoDB" id="178496at2"/>
<dbReference type="InterPro" id="IPR012999">
    <property type="entry name" value="Pyr_OxRdtase_I_AS"/>
</dbReference>
<dbReference type="PANTHER" id="PTHR22912:SF224">
    <property type="entry name" value="DIHYDROLIPOYL DEHYDROGENASE"/>
    <property type="match status" value="1"/>
</dbReference>
<feature type="binding site" evidence="14">
    <location>
        <begin position="197"/>
        <end position="204"/>
    </location>
    <ligand>
        <name>NAD(+)</name>
        <dbReference type="ChEBI" id="CHEBI:57540"/>
    </ligand>
</feature>
<dbReference type="SUPFAM" id="SSF55424">
    <property type="entry name" value="FAD/NAD-linked reductases, dimerisation (C-terminal) domain"/>
    <property type="match status" value="1"/>
</dbReference>
<keyword evidence="14" id="KW-0547">Nucleotide-binding</keyword>
<dbReference type="GO" id="GO:0006103">
    <property type="term" value="P:2-oxoglutarate metabolic process"/>
    <property type="evidence" value="ECO:0007669"/>
    <property type="project" value="TreeGrafter"/>
</dbReference>
<organism evidence="19 20">
    <name type="scientific">Nitrosospira briensis</name>
    <dbReference type="NCBI Taxonomy" id="35799"/>
    <lineage>
        <taxon>Bacteria</taxon>
        <taxon>Pseudomonadati</taxon>
        <taxon>Pseudomonadota</taxon>
        <taxon>Betaproteobacteria</taxon>
        <taxon>Nitrosomonadales</taxon>
        <taxon>Nitrosomonadaceae</taxon>
        <taxon>Nitrosospira</taxon>
    </lineage>
</organism>
<evidence type="ECO:0000256" key="9">
    <source>
        <dbReference type="ARBA" id="ARBA00023027"/>
    </source>
</evidence>
<evidence type="ECO:0000256" key="10">
    <source>
        <dbReference type="ARBA" id="ARBA00023157"/>
    </source>
</evidence>
<keyword evidence="8 16" id="KW-0560">Oxidoreductase</keyword>
<dbReference type="PROSITE" id="PS00076">
    <property type="entry name" value="PYRIDINE_REDOX_1"/>
    <property type="match status" value="1"/>
</dbReference>
<feature type="binding site" evidence="14">
    <location>
        <position position="292"/>
    </location>
    <ligand>
        <name>NAD(+)</name>
        <dbReference type="ChEBI" id="CHEBI:57540"/>
    </ligand>
</feature>
<dbReference type="GO" id="GO:0005737">
    <property type="term" value="C:cytoplasm"/>
    <property type="evidence" value="ECO:0007669"/>
    <property type="project" value="UniProtKB-SubCell"/>
</dbReference>
<feature type="binding site" evidence="14">
    <location>
        <begin position="160"/>
        <end position="162"/>
    </location>
    <ligand>
        <name>FAD</name>
        <dbReference type="ChEBI" id="CHEBI:57692"/>
    </ligand>
</feature>
<keyword evidence="5" id="KW-0963">Cytoplasm</keyword>
<comment type="subcellular location">
    <subcellularLocation>
        <location evidence="1">Cytoplasm</location>
    </subcellularLocation>
</comment>
<keyword evidence="7 14" id="KW-0274">FAD</keyword>
<comment type="catalytic activity">
    <reaction evidence="12 16">
        <text>N(6)-[(R)-dihydrolipoyl]-L-lysyl-[protein] + NAD(+) = N(6)-[(R)-lipoyl]-L-lysyl-[protein] + NADH + H(+)</text>
        <dbReference type="Rhea" id="RHEA:15045"/>
        <dbReference type="Rhea" id="RHEA-COMP:10474"/>
        <dbReference type="Rhea" id="RHEA-COMP:10475"/>
        <dbReference type="ChEBI" id="CHEBI:15378"/>
        <dbReference type="ChEBI" id="CHEBI:57540"/>
        <dbReference type="ChEBI" id="CHEBI:57945"/>
        <dbReference type="ChEBI" id="CHEBI:83099"/>
        <dbReference type="ChEBI" id="CHEBI:83100"/>
        <dbReference type="EC" id="1.8.1.4"/>
    </reaction>
</comment>
<dbReference type="InterPro" id="IPR006258">
    <property type="entry name" value="Lipoamide_DH"/>
</dbReference>
<evidence type="ECO:0000256" key="6">
    <source>
        <dbReference type="ARBA" id="ARBA00022630"/>
    </source>
</evidence>
<comment type="miscellaneous">
    <text evidence="16">The active site is a redox-active disulfide bond.</text>
</comment>
<dbReference type="RefSeq" id="WP_074793426.1">
    <property type="nucleotide sequence ID" value="NZ_FOVJ01000001.1"/>
</dbReference>
<evidence type="ECO:0000256" key="7">
    <source>
        <dbReference type="ARBA" id="ARBA00022827"/>
    </source>
</evidence>
<dbReference type="STRING" id="1266925.GCA_000619905_00838"/>
<evidence type="ECO:0000256" key="16">
    <source>
        <dbReference type="RuleBase" id="RU003692"/>
    </source>
</evidence>
<evidence type="ECO:0000256" key="11">
    <source>
        <dbReference type="ARBA" id="ARBA00023284"/>
    </source>
</evidence>
<dbReference type="InterPro" id="IPR001100">
    <property type="entry name" value="Pyr_nuc-diS_OxRdtase"/>
</dbReference>
<evidence type="ECO:0000313" key="19">
    <source>
        <dbReference type="EMBL" id="SFN23136.1"/>
    </source>
</evidence>
<feature type="binding site" evidence="14">
    <location>
        <position position="333"/>
    </location>
    <ligand>
        <name>FAD</name>
        <dbReference type="ChEBI" id="CHEBI:57692"/>
    </ligand>
</feature>
<dbReference type="AlphaFoldDB" id="A0A1I4XCA5"/>
<comment type="cofactor">
    <cofactor evidence="14 16">
        <name>FAD</name>
        <dbReference type="ChEBI" id="CHEBI:57692"/>
    </cofactor>
    <text evidence="14 16">Binds 1 FAD per subunit.</text>
</comment>
<dbReference type="InterPro" id="IPR016156">
    <property type="entry name" value="FAD/NAD-linked_Rdtase_dimer_sf"/>
</dbReference>
<dbReference type="PIRSF" id="PIRSF000350">
    <property type="entry name" value="Mercury_reductase_MerA"/>
    <property type="match status" value="1"/>
</dbReference>
<evidence type="ECO:0000256" key="8">
    <source>
        <dbReference type="ARBA" id="ARBA00023002"/>
    </source>
</evidence>
<feature type="binding site" evidence="14">
    <location>
        <position position="220"/>
    </location>
    <ligand>
        <name>NAD(+)</name>
        <dbReference type="ChEBI" id="CHEBI:57540"/>
    </ligand>
</feature>
<dbReference type="SUPFAM" id="SSF51905">
    <property type="entry name" value="FAD/NAD(P)-binding domain"/>
    <property type="match status" value="1"/>
</dbReference>
<dbReference type="GO" id="GO:0004148">
    <property type="term" value="F:dihydrolipoyl dehydrogenase (NADH) activity"/>
    <property type="evidence" value="ECO:0007669"/>
    <property type="project" value="UniProtKB-EC"/>
</dbReference>
<evidence type="ECO:0000256" key="3">
    <source>
        <dbReference type="ARBA" id="ARBA00012608"/>
    </source>
</evidence>
<comment type="similarity">
    <text evidence="2 16">Belongs to the class-I pyridine nucleotide-disulfide oxidoreductase family.</text>
</comment>
<dbReference type="InterPro" id="IPR004099">
    <property type="entry name" value="Pyr_nucl-diS_OxRdtase_dimer"/>
</dbReference>
<evidence type="ECO:0000259" key="18">
    <source>
        <dbReference type="Pfam" id="PF07992"/>
    </source>
</evidence>
<feature type="domain" description="FAD/NAD(P)-binding" evidence="18">
    <location>
        <begin position="5"/>
        <end position="348"/>
    </location>
</feature>
<keyword evidence="10" id="KW-1015">Disulfide bond</keyword>
<dbReference type="InterPro" id="IPR023753">
    <property type="entry name" value="FAD/NAD-binding_dom"/>
</dbReference>
<evidence type="ECO:0000259" key="17">
    <source>
        <dbReference type="Pfam" id="PF02852"/>
    </source>
</evidence>
<feature type="active site" description="Proton acceptor" evidence="13">
    <location>
        <position position="465"/>
    </location>
</feature>
<keyword evidence="6 16" id="KW-0285">Flavoprotein</keyword>
<evidence type="ECO:0000256" key="4">
    <source>
        <dbReference type="ARBA" id="ARBA00016961"/>
    </source>
</evidence>
<protein>
    <recommendedName>
        <fullName evidence="4 16">Dihydrolipoyl dehydrogenase</fullName>
        <ecNumber evidence="3 16">1.8.1.4</ecNumber>
    </recommendedName>
</protein>
<evidence type="ECO:0000256" key="14">
    <source>
        <dbReference type="PIRSR" id="PIRSR000350-3"/>
    </source>
</evidence>
<sequence>MSQPFDVAVIGAGPGGYVAAIRCAQLGLKTVCIDDWKNPQGKPSLGGTCLNVGCIPSKALLESSENYERAAHKFSAHGIKIKGLSVDVPVMMSRKDKIVSNFTGGVAMLLKKNKVASVHGHGTLLKGGEDDSGNHGLWQIEVKNGDKTETVEAKHIIIATGSTPRTLTFAPVDNERILDNTGALAMTEAPQRLGVIGGGVIGLEMGSLWRRLGSEVTILEALPGFLMAADEQVAKEARKIFTKESGLVIKTGIKISGIKTGKKSITVEYVDAEGVQGSEQKLEVDKLIVAVGRVPNTAGLGAENIGLNLDKRGYIEVDTNCRTNLPNIYAVGDVVRGPMLAHKASEEGVAVAETIAGQAGHVNLDTVPWVIYTSPEIAWVGKTEQELKTAGVQYKAGQFPFMANGRARALGETGGFVKVLADSNTDRILGIHMIGPYVSEMIAEAVMAMEFTASSEDIARIVHAHPSLSEVLHEAALGVEKRTIHI</sequence>
<dbReference type="NCBIfam" id="TIGR01350">
    <property type="entry name" value="lipoamide_DH"/>
    <property type="match status" value="1"/>
</dbReference>
<evidence type="ECO:0000256" key="5">
    <source>
        <dbReference type="ARBA" id="ARBA00022490"/>
    </source>
</evidence>
<gene>
    <name evidence="19" type="ORF">SAMN05216386_0022</name>
</gene>
<evidence type="ECO:0000313" key="20">
    <source>
        <dbReference type="Proteomes" id="UP000183107"/>
    </source>
</evidence>
<reference evidence="20" key="1">
    <citation type="submission" date="2016-10" db="EMBL/GenBank/DDBJ databases">
        <authorList>
            <person name="Varghese N."/>
        </authorList>
    </citation>
    <scope>NUCLEOTIDE SEQUENCE [LARGE SCALE GENOMIC DNA]</scope>
    <source>
        <strain evidence="20">Nsp8</strain>
    </source>
</reference>
<keyword evidence="11 16" id="KW-0676">Redox-active center</keyword>
<dbReference type="EMBL" id="FOVJ01000001">
    <property type="protein sequence ID" value="SFN23136.1"/>
    <property type="molecule type" value="Genomic_DNA"/>
</dbReference>
<dbReference type="FunFam" id="3.30.390.30:FF:000001">
    <property type="entry name" value="Dihydrolipoyl dehydrogenase"/>
    <property type="match status" value="1"/>
</dbReference>
<name>A0A1I4XCA5_9PROT</name>
<feature type="binding site" evidence="14">
    <location>
        <position position="58"/>
    </location>
    <ligand>
        <name>FAD</name>
        <dbReference type="ChEBI" id="CHEBI:57692"/>
    </ligand>
</feature>
<dbReference type="Gene3D" id="3.30.390.30">
    <property type="match status" value="1"/>
</dbReference>
<dbReference type="Gene3D" id="3.50.50.60">
    <property type="entry name" value="FAD/NAD(P)-binding domain"/>
    <property type="match status" value="2"/>
</dbReference>
<evidence type="ECO:0000256" key="15">
    <source>
        <dbReference type="PIRSR" id="PIRSR000350-4"/>
    </source>
</evidence>
<dbReference type="InterPro" id="IPR036188">
    <property type="entry name" value="FAD/NAD-bd_sf"/>
</dbReference>
<evidence type="ECO:0000256" key="1">
    <source>
        <dbReference type="ARBA" id="ARBA00004496"/>
    </source>
</evidence>
<dbReference type="EC" id="1.8.1.4" evidence="3 16"/>
<dbReference type="Pfam" id="PF02852">
    <property type="entry name" value="Pyr_redox_dim"/>
    <property type="match status" value="1"/>
</dbReference>
<dbReference type="PRINTS" id="PR00368">
    <property type="entry name" value="FADPNR"/>
</dbReference>
<dbReference type="PANTHER" id="PTHR22912">
    <property type="entry name" value="DISULFIDE OXIDOREDUCTASE"/>
    <property type="match status" value="1"/>
</dbReference>
<evidence type="ECO:0000256" key="12">
    <source>
        <dbReference type="ARBA" id="ARBA00049187"/>
    </source>
</evidence>
<evidence type="ECO:0000256" key="13">
    <source>
        <dbReference type="PIRSR" id="PIRSR000350-2"/>
    </source>
</evidence>
<proteinExistence type="inferred from homology"/>
<keyword evidence="20" id="KW-1185">Reference proteome</keyword>
<keyword evidence="9 14" id="KW-0520">NAD</keyword>
<dbReference type="Proteomes" id="UP000183107">
    <property type="component" value="Unassembled WGS sequence"/>
</dbReference>
<accession>A0A1I4XCA5</accession>
<dbReference type="PRINTS" id="PR00411">
    <property type="entry name" value="PNDRDTASEI"/>
</dbReference>
<feature type="disulfide bond" description="Redox-active" evidence="15">
    <location>
        <begin position="49"/>
        <end position="54"/>
    </location>
</feature>
<dbReference type="GO" id="GO:0050660">
    <property type="term" value="F:flavin adenine dinucleotide binding"/>
    <property type="evidence" value="ECO:0007669"/>
    <property type="project" value="InterPro"/>
</dbReference>
<dbReference type="InterPro" id="IPR050151">
    <property type="entry name" value="Class-I_Pyr_Nuc-Dis_Oxidored"/>
</dbReference>
<evidence type="ECO:0000256" key="2">
    <source>
        <dbReference type="ARBA" id="ARBA00007532"/>
    </source>
</evidence>
<feature type="domain" description="Pyridine nucleotide-disulphide oxidoreductase dimerisation" evidence="17">
    <location>
        <begin position="367"/>
        <end position="476"/>
    </location>
</feature>
<feature type="binding site" evidence="14">
    <location>
        <begin position="339"/>
        <end position="342"/>
    </location>
    <ligand>
        <name>FAD</name>
        <dbReference type="ChEBI" id="CHEBI:57692"/>
    </ligand>
</feature>